<reference evidence="1" key="1">
    <citation type="submission" date="2021-03" db="EMBL/GenBank/DDBJ databases">
        <authorList>
            <person name="Bekaert M."/>
        </authorList>
    </citation>
    <scope>NUCLEOTIDE SEQUENCE</scope>
</reference>
<comment type="caution">
    <text evidence="1">The sequence shown here is derived from an EMBL/GenBank/DDBJ whole genome shotgun (WGS) entry which is preliminary data.</text>
</comment>
<protein>
    <submittedName>
        <fullName evidence="1">Uncharacterized protein</fullName>
    </submittedName>
</protein>
<dbReference type="EMBL" id="CAJPWZ010001851">
    <property type="protein sequence ID" value="CAG2225538.1"/>
    <property type="molecule type" value="Genomic_DNA"/>
</dbReference>
<dbReference type="AlphaFoldDB" id="A0A8S3T151"/>
<dbReference type="PANTHER" id="PTHR16897:SF2">
    <property type="entry name" value="OS03G0226600 PROTEIN"/>
    <property type="match status" value="1"/>
</dbReference>
<accession>A0A8S3T151</accession>
<dbReference type="OrthoDB" id="6122198at2759"/>
<organism evidence="1 2">
    <name type="scientific">Mytilus edulis</name>
    <name type="common">Blue mussel</name>
    <dbReference type="NCBI Taxonomy" id="6550"/>
    <lineage>
        <taxon>Eukaryota</taxon>
        <taxon>Metazoa</taxon>
        <taxon>Spiralia</taxon>
        <taxon>Lophotrochozoa</taxon>
        <taxon>Mollusca</taxon>
        <taxon>Bivalvia</taxon>
        <taxon>Autobranchia</taxon>
        <taxon>Pteriomorphia</taxon>
        <taxon>Mytilida</taxon>
        <taxon>Mytiloidea</taxon>
        <taxon>Mytilidae</taxon>
        <taxon>Mytilinae</taxon>
        <taxon>Mytilus</taxon>
    </lineage>
</organism>
<evidence type="ECO:0000313" key="2">
    <source>
        <dbReference type="Proteomes" id="UP000683360"/>
    </source>
</evidence>
<gene>
    <name evidence="1" type="ORF">MEDL_38678</name>
</gene>
<keyword evidence="2" id="KW-1185">Reference proteome</keyword>
<name>A0A8S3T151_MYTED</name>
<dbReference type="Proteomes" id="UP000683360">
    <property type="component" value="Unassembled WGS sequence"/>
</dbReference>
<evidence type="ECO:0000313" key="1">
    <source>
        <dbReference type="EMBL" id="CAG2225538.1"/>
    </source>
</evidence>
<sequence length="953" mass="105754">MTVTSDGVIIDNSPPLAGAVQDGTGRYDTEYQSMTTYLSAKWYGFDDPQSGLEKYEWRAGTTKGGDDVVKTMEFHITQTSAIYNTSLGLPINERIFVTIRAYNKAGVFAITTDHASDPELARHSAGWMTWTSHAVYLAWLGFSDVHSGIDHYMVTVGSTYMGKDLSKDITTIHIHTDTNTDHGDEGKVQLFTVETSNIANLDTIFITVWAVNKVGLRSHMIHSAFTISPGGALDLIRRCEAMSCEGHCICAPQDQQCPYSASLGSCNDISSTVFSDTHYSLLLVRDTNGYSESDQAVTASNNVLRGMWILSQVLTYKPLWYEWSVGHSEFSTPLGIYDIQDEKVWQDAGQLHDAIFTIEQGGEYLHNTLSYAVFVRVWYSVNTYAIFKSNGIYVMTQAPVVASVRGSSVIEQEQGTTFKDHDFMKMGRPITFEWTGKFLEAEKTIEMYRLYLSTFPGGHDIMKINEVIPGTESGYNMSRIILTPGVIHYANIIAYNYAGAHTTSSSDGFMIDYNHPTAGIVYDGQGKYDLEYQNSSDIVAAHWHGFIDTESGITTYQWCVGLTTFIGNSPTKTECSILSWTNVGLHVSASRNLTSSIPSGTKLYHKVYAVDGVGWTSSTVVSDGVTVDTTPPVPDKFVLLGINLVSNPSFEITGGNEVSWLNISSTDICNMDVTYHPLMWYIETYSCMTIVSSNVNLAKDGGKFLYIRGSITQKVDNITEGMTYQVTFYRALCLSVDSSLGNKEGFIQLNNEKHVFLIYTKSYRQDSNGDIDDREELSWHSHTFYFTADLVEANITIAEVNVTVGDISGHVLVGHVVYLHDWSSIHGAWSFTTRKSSIIDYKWAIGYAEGGTQIQPFRSAGLMNFGINSNVTLVHNTNIYITTVAMNAAGLRGVSFSDPVYVDLTPPEINYVYDGRGEDEDAWTLNEVAANWAFEDVESGIKHCEWAIGNFNE</sequence>
<proteinExistence type="predicted"/>
<dbReference type="PANTHER" id="PTHR16897">
    <property type="entry name" value="OS10G0105400 PROTEIN"/>
    <property type="match status" value="1"/>
</dbReference>